<dbReference type="CDD" id="cd17157">
    <property type="entry name" value="DCX2_DCDC5"/>
    <property type="match status" value="1"/>
</dbReference>
<feature type="compositionally biased region" description="Polar residues" evidence="2">
    <location>
        <begin position="798"/>
        <end position="827"/>
    </location>
</feature>
<feature type="region of interest" description="Disordered" evidence="2">
    <location>
        <begin position="783"/>
        <end position="831"/>
    </location>
</feature>
<feature type="compositionally biased region" description="Basic and acidic residues" evidence="2">
    <location>
        <begin position="1076"/>
        <end position="1085"/>
    </location>
</feature>
<dbReference type="GO" id="GO:0008017">
    <property type="term" value="F:microtubule binding"/>
    <property type="evidence" value="ECO:0007669"/>
    <property type="project" value="InterPro"/>
</dbReference>
<dbReference type="PROSITE" id="PS50309">
    <property type="entry name" value="DC"/>
    <property type="match status" value="1"/>
</dbReference>
<dbReference type="InterPro" id="IPR057424">
    <property type="entry name" value="Ubiquitin_DCDC1"/>
</dbReference>
<accession>A0AAD8D232</accession>
<dbReference type="Proteomes" id="UP001230051">
    <property type="component" value="Unassembled WGS sequence"/>
</dbReference>
<reference evidence="4" key="1">
    <citation type="submission" date="2022-02" db="EMBL/GenBank/DDBJ databases">
        <title>Atlantic sturgeon de novo genome assembly.</title>
        <authorList>
            <person name="Stock M."/>
            <person name="Klopp C."/>
            <person name="Guiguen Y."/>
            <person name="Cabau C."/>
            <person name="Parinello H."/>
            <person name="Santidrian Yebra-Pimentel E."/>
            <person name="Kuhl H."/>
            <person name="Dirks R.P."/>
            <person name="Guessner J."/>
            <person name="Wuertz S."/>
            <person name="Du K."/>
            <person name="Schartl M."/>
        </authorList>
    </citation>
    <scope>NUCLEOTIDE SEQUENCE</scope>
    <source>
        <strain evidence="4">STURGEONOMICS-FGT-2020</strain>
        <tissue evidence="4">Whole blood</tissue>
    </source>
</reference>
<dbReference type="GO" id="GO:0035556">
    <property type="term" value="P:intracellular signal transduction"/>
    <property type="evidence" value="ECO:0007669"/>
    <property type="project" value="InterPro"/>
</dbReference>
<dbReference type="InterPro" id="IPR056415">
    <property type="entry name" value="DCX2_DCDC1"/>
</dbReference>
<feature type="compositionally biased region" description="Low complexity" evidence="2">
    <location>
        <begin position="78"/>
        <end position="95"/>
    </location>
</feature>
<organism evidence="4 5">
    <name type="scientific">Acipenser oxyrinchus oxyrinchus</name>
    <dbReference type="NCBI Taxonomy" id="40147"/>
    <lineage>
        <taxon>Eukaryota</taxon>
        <taxon>Metazoa</taxon>
        <taxon>Chordata</taxon>
        <taxon>Craniata</taxon>
        <taxon>Vertebrata</taxon>
        <taxon>Euteleostomi</taxon>
        <taxon>Actinopterygii</taxon>
        <taxon>Chondrostei</taxon>
        <taxon>Acipenseriformes</taxon>
        <taxon>Acipenseridae</taxon>
        <taxon>Acipenser</taxon>
    </lineage>
</organism>
<evidence type="ECO:0000256" key="1">
    <source>
        <dbReference type="SAM" id="Coils"/>
    </source>
</evidence>
<feature type="compositionally biased region" description="Low complexity" evidence="2">
    <location>
        <begin position="107"/>
        <end position="126"/>
    </location>
</feature>
<dbReference type="Gene3D" id="3.10.20.230">
    <property type="entry name" value="Doublecortin domain"/>
    <property type="match status" value="1"/>
</dbReference>
<dbReference type="CDD" id="cd17155">
    <property type="entry name" value="DCX_DCDC1"/>
    <property type="match status" value="1"/>
</dbReference>
<dbReference type="CDD" id="cd17156">
    <property type="entry name" value="DCX1_DCDC5"/>
    <property type="match status" value="1"/>
</dbReference>
<dbReference type="SMART" id="SM00537">
    <property type="entry name" value="DCX"/>
    <property type="match status" value="2"/>
</dbReference>
<keyword evidence="1" id="KW-0175">Coiled coil</keyword>
<dbReference type="CDD" id="cd23427">
    <property type="entry name" value="beta-trefoil_Ricin_DCDC1"/>
    <property type="match status" value="1"/>
</dbReference>
<feature type="domain" description="Doublecortin" evidence="3">
    <location>
        <begin position="169"/>
        <end position="236"/>
    </location>
</feature>
<dbReference type="CDD" id="cd17158">
    <property type="entry name" value="DCX3_DCDC5"/>
    <property type="match status" value="1"/>
</dbReference>
<dbReference type="GO" id="GO:0030496">
    <property type="term" value="C:midbody"/>
    <property type="evidence" value="ECO:0007669"/>
    <property type="project" value="TreeGrafter"/>
</dbReference>
<evidence type="ECO:0000259" key="3">
    <source>
        <dbReference type="PROSITE" id="PS50309"/>
    </source>
</evidence>
<dbReference type="SUPFAM" id="SSF89837">
    <property type="entry name" value="Doublecortin (DC)"/>
    <property type="match status" value="5"/>
</dbReference>
<dbReference type="InterPro" id="IPR035992">
    <property type="entry name" value="Ricin_B-like_lectins"/>
</dbReference>
<gene>
    <name evidence="4" type="ORF">AOXY_G21032</name>
</gene>
<dbReference type="InterPro" id="IPR043188">
    <property type="entry name" value="DCDC1"/>
</dbReference>
<dbReference type="PANTHER" id="PTHR46302">
    <property type="entry name" value="DOUBLECORTIN DOMAIN-CONTAINING PROTEIN 1"/>
    <property type="match status" value="1"/>
</dbReference>
<dbReference type="Pfam" id="PF24478">
    <property type="entry name" value="DCX2_DCDC1"/>
    <property type="match status" value="3"/>
</dbReference>
<feature type="region of interest" description="Disordered" evidence="2">
    <location>
        <begin position="42"/>
        <end position="139"/>
    </location>
</feature>
<dbReference type="InterPro" id="IPR036572">
    <property type="entry name" value="Doublecortin_dom_sf"/>
</dbReference>
<dbReference type="GO" id="GO:1902412">
    <property type="term" value="P:regulation of mitotic cytokinesis"/>
    <property type="evidence" value="ECO:0007669"/>
    <property type="project" value="InterPro"/>
</dbReference>
<sequence>MASKRSAGASSIGSRSSSTSYNGSMCSRQSSLEDLLVQQYHDKLSKTSQSPEYQLPRKFTSPYGNAMLKDPKRKRHSAASSSKGPRPQSAAVSRRSQSRDETNSVQSNAGASQSDSSTSNSISNSSLVLPATSKRPLSAPPAPLRYSLSSSRKPPIFKRQPWVIRVMAYKNGSRSVFAKVAAPNFKLLLEECTVKLNLNTAARRVFLLSGEEAHEPKDIPHDAEVYISTGEPFVDPFKKIKDHLTLSKEANWTVNGVALPADAKRGTTKPNLSLRMRKLSEKTTVRILVFKNGAGQDGCEVIAAVDQTEKFLDLCTTRLNLTSPAMTIYNWDGKRTEHLSHVPLLDSCLQNSITPLRGPAWVSKGEGFSPSGAKLYIQGVLGALYQKLKPAKEYSKQLDYALDNNTEKVTKKEILSMTMEELYNNKEEVDQLIDELRAAIKKHKGQLSKLALQLQAEEEQCAGYVYQHIKQLSTSSSDPQGLQLKVYENGQDTGETVVYINRKLMEKGCGKDVKLMMDRLLQIVGQRLQSSQMYNPSGLNLFPTRLFDEQGQEIYNPCSLQNEQKVWVSYGEDYRSPYNPVLSLTFDRVTAVVEEDNRVVYKALLDPDAELPTGLEKWEAFIGFPENYSYEQQGSHHQQEAVDLDSHFIQLKEDLQTVLYASVTMENRSRKATRKKDNQNQMNAAAATTWLLAHVWMVTKDGVILSRAMPQLCLAVGGQSITLKNEDGPSLEAYQLSIQKRIRGNPYQQWSFGKDGQIFSRAYSEFVLTYLEELNVREEVTQTEKHHGAWSTERPETGCSSTNEDSGYNVSDTTQKQVPKPIDTQSMPPGARRESIQLTVALVRKLEDKHPKASAQRWAMRHEGTARLGQWKHSQVGNPLWNKLTYMWPVLPDGELNEDFNWPLEGSLIPNAPPLKKPASKKPDGYTPVRVQVLRNGHNDHFKAVTITGPDITNMLKKKCTVLLNLPFAARRLFDKEGNEITLLKDTVRDQLVFVSCGEQWIDPQLTMAERRKRMILNNLESDISQIRNYCAMRSNGGLVLEIVDEVAEGARLIVNECGVTRKEEHNEDSTQSDGQPEKKENKVNDDIVSEVFENSHTKAHRKIDEWHTSFKYPWQNESRYLDENENDLHSATGEEYTNMELYNKYRHRSKPLKIQQIHRQQFEFSGGHIINCKFPRLVLGVLGEAVQSGTEIQLMEKKPDDVNQRWIFREEDRTFHLMSNPGLVLAVSMPKIRPGDTDSAVQVHGCSVVLQKYKSYSYGVANQKWHWIPEAKVLSAFYTTEMDQEITAANQASLCTFSVSGTEEIDQQGFSFTHSSKNRKMTVCSACARALRGKSILTKLPPGASFYCATGWKKSQLNPSGPFKSLSVIKTDLSTSEAENTLKYFEEVLASLRKETSIQVISQEISAARTQRPVKIKAYRNGAGFKDGQLITATTMPMLLSMCTSRLELSRAACRLYTVNGTPMQTASDLIAWAVNECLQESSMEEHKDTEDTDLITKEVDDVTTDSLELSANEKAASRSQLLLRVTVEELGSLDETLLTLILRNPIDVWVSSGEPFLPLHVLQQRERQQKMNWKQKEKVLADLVLKRHKMRLLQGRRMGALKPGRVISTKSSIQPVVVEGGWTEPSQEEVKLMEDVQNMEVHLSEVQAIQTRKRSPFLKSIATNPRDLYNQPDVKRVLVHKNGTDPKQGVFAWGKNMDELLGSCTSRLNMRQPAQVIYAMDGVQLSIWDDIERDMLICVSSGEPFMSTKANRHKIEIRANYARVRKEKGPAATDIVVTPKGNPKVKVEAPSNLLALPAASEHIF</sequence>
<proteinExistence type="predicted"/>
<feature type="coiled-coil region" evidence="1">
    <location>
        <begin position="419"/>
        <end position="460"/>
    </location>
</feature>
<dbReference type="EMBL" id="JAGXEW010000021">
    <property type="protein sequence ID" value="KAK1159658.1"/>
    <property type="molecule type" value="Genomic_DNA"/>
</dbReference>
<dbReference type="CDD" id="cd17159">
    <property type="entry name" value="DCX4_DCDC5"/>
    <property type="match status" value="1"/>
</dbReference>
<dbReference type="Pfam" id="PF25510">
    <property type="entry name" value="Ubiquitin_DCDC1"/>
    <property type="match status" value="1"/>
</dbReference>
<keyword evidence="5" id="KW-1185">Reference proteome</keyword>
<dbReference type="InterPro" id="IPR003533">
    <property type="entry name" value="Doublecortin_dom"/>
</dbReference>
<dbReference type="PANTHER" id="PTHR46302:SF3">
    <property type="entry name" value="DOUBLECORTIN DOMAIN-CONTAINING PROTEIN 1"/>
    <property type="match status" value="1"/>
</dbReference>
<dbReference type="SUPFAM" id="SSF50370">
    <property type="entry name" value="Ricin B-like lectins"/>
    <property type="match status" value="2"/>
</dbReference>
<feature type="region of interest" description="Disordered" evidence="2">
    <location>
        <begin position="1"/>
        <end position="28"/>
    </location>
</feature>
<evidence type="ECO:0000256" key="2">
    <source>
        <dbReference type="SAM" id="MobiDB-lite"/>
    </source>
</evidence>
<feature type="region of interest" description="Disordered" evidence="2">
    <location>
        <begin position="1063"/>
        <end position="1085"/>
    </location>
</feature>
<feature type="compositionally biased region" description="Low complexity" evidence="2">
    <location>
        <begin position="1"/>
        <end position="24"/>
    </location>
</feature>
<protein>
    <recommendedName>
        <fullName evidence="3">Doublecortin domain-containing protein</fullName>
    </recommendedName>
</protein>
<dbReference type="Gene3D" id="2.80.10.50">
    <property type="match status" value="1"/>
</dbReference>
<evidence type="ECO:0000313" key="4">
    <source>
        <dbReference type="EMBL" id="KAK1159658.1"/>
    </source>
</evidence>
<comment type="caution">
    <text evidence="4">The sequence shown here is derived from an EMBL/GenBank/DDBJ whole genome shotgun (WGS) entry which is preliminary data.</text>
</comment>
<evidence type="ECO:0000313" key="5">
    <source>
        <dbReference type="Proteomes" id="UP001230051"/>
    </source>
</evidence>
<name>A0AAD8D232_ACIOX</name>
<dbReference type="PROSITE" id="PS50231">
    <property type="entry name" value="RICIN_B_LECTIN"/>
    <property type="match status" value="2"/>
</dbReference>